<dbReference type="AlphaFoldDB" id="A0A249P8P5"/>
<organism evidence="1 2">
    <name type="scientific">Sinorhizobium sojae CCBAU 05684</name>
    <dbReference type="NCBI Taxonomy" id="716928"/>
    <lineage>
        <taxon>Bacteria</taxon>
        <taxon>Pseudomonadati</taxon>
        <taxon>Pseudomonadota</taxon>
        <taxon>Alphaproteobacteria</taxon>
        <taxon>Hyphomicrobiales</taxon>
        <taxon>Rhizobiaceae</taxon>
        <taxon>Sinorhizobium/Ensifer group</taxon>
        <taxon>Sinorhizobium</taxon>
    </lineage>
</organism>
<keyword evidence="2" id="KW-1185">Reference proteome</keyword>
<name>A0A249P8P5_9HYPH</name>
<accession>A0A249P8P5</accession>
<gene>
    <name evidence="1" type="ORF">SJ05684_c06480</name>
</gene>
<reference evidence="1 2" key="1">
    <citation type="submission" date="2017-08" db="EMBL/GenBank/DDBJ databases">
        <title>Multipartite genome sequences of Sinorhizobium species nodulating soybeans.</title>
        <authorList>
            <person name="Tian C.F."/>
        </authorList>
    </citation>
    <scope>NUCLEOTIDE SEQUENCE [LARGE SCALE GENOMIC DNA]</scope>
    <source>
        <strain evidence="1 2">CCBAU 05684</strain>
    </source>
</reference>
<protein>
    <submittedName>
        <fullName evidence="1">Uncharacterized protein</fullName>
    </submittedName>
</protein>
<evidence type="ECO:0000313" key="1">
    <source>
        <dbReference type="EMBL" id="ASY62112.1"/>
    </source>
</evidence>
<proteinExistence type="predicted"/>
<sequence>MPQQRRKLDAIDLKLSRWLCTLCDLSVSRRRASGYALAAKRLKSPSFPDFELE</sequence>
<dbReference type="KEGG" id="esj:SJ05684_c06480"/>
<dbReference type="EMBL" id="CP023067">
    <property type="protein sequence ID" value="ASY62112.1"/>
    <property type="molecule type" value="Genomic_DNA"/>
</dbReference>
<evidence type="ECO:0000313" key="2">
    <source>
        <dbReference type="Proteomes" id="UP000217211"/>
    </source>
</evidence>
<dbReference type="Proteomes" id="UP000217211">
    <property type="component" value="Chromosome"/>
</dbReference>